<reference evidence="3" key="1">
    <citation type="submission" date="2015-11" db="EMBL/GenBank/DDBJ databases">
        <title>De novo transcriptome assembly of four potential Pierce s Disease insect vectors from Arizona vineyards.</title>
        <authorList>
            <person name="Tassone E.E."/>
        </authorList>
    </citation>
    <scope>NUCLEOTIDE SEQUENCE</scope>
</reference>
<dbReference type="InterPro" id="IPR038922">
    <property type="entry name" value="HYPK_UBA"/>
</dbReference>
<name>A0A1B6FID2_9HEMI</name>
<accession>A0A1B6FID2</accession>
<feature type="region of interest" description="Disordered" evidence="1">
    <location>
        <begin position="1"/>
        <end position="30"/>
    </location>
</feature>
<organism evidence="3">
    <name type="scientific">Cuerna arida</name>
    <dbReference type="NCBI Taxonomy" id="1464854"/>
    <lineage>
        <taxon>Eukaryota</taxon>
        <taxon>Metazoa</taxon>
        <taxon>Ecdysozoa</taxon>
        <taxon>Arthropoda</taxon>
        <taxon>Hexapoda</taxon>
        <taxon>Insecta</taxon>
        <taxon>Pterygota</taxon>
        <taxon>Neoptera</taxon>
        <taxon>Paraneoptera</taxon>
        <taxon>Hemiptera</taxon>
        <taxon>Auchenorrhyncha</taxon>
        <taxon>Membracoidea</taxon>
        <taxon>Cicadellidae</taxon>
        <taxon>Cicadellinae</taxon>
        <taxon>Proconiini</taxon>
        <taxon>Cuerna</taxon>
    </lineage>
</organism>
<dbReference type="EMBL" id="GECZ01019824">
    <property type="protein sequence ID" value="JAS49945.1"/>
    <property type="molecule type" value="Transcribed_RNA"/>
</dbReference>
<feature type="compositionally biased region" description="Acidic residues" evidence="1">
    <location>
        <begin position="12"/>
        <end position="22"/>
    </location>
</feature>
<gene>
    <name evidence="3" type="ORF">g.8695</name>
</gene>
<evidence type="ECO:0000256" key="1">
    <source>
        <dbReference type="SAM" id="MobiDB-lite"/>
    </source>
</evidence>
<evidence type="ECO:0000313" key="3">
    <source>
        <dbReference type="EMBL" id="JAS49945.1"/>
    </source>
</evidence>
<proteinExistence type="predicted"/>
<feature type="domain" description="Nascent polypeptide-associated complex subunit alpha-like UBA" evidence="2">
    <location>
        <begin position="85"/>
        <end position="125"/>
    </location>
</feature>
<dbReference type="InterPro" id="IPR044034">
    <property type="entry name" value="NAC-like_UBA"/>
</dbReference>
<dbReference type="GO" id="GO:0050821">
    <property type="term" value="P:protein stabilization"/>
    <property type="evidence" value="ECO:0007669"/>
    <property type="project" value="TreeGrafter"/>
</dbReference>
<dbReference type="InterPro" id="IPR052617">
    <property type="entry name" value="Huntingtin-int_K"/>
</dbReference>
<dbReference type="PANTHER" id="PTHR31184">
    <property type="entry name" value="HUNTINGTIN-INTERACTING PROTEIN K FAMILY MEMBER"/>
    <property type="match status" value="1"/>
</dbReference>
<dbReference type="Gene3D" id="1.10.8.10">
    <property type="entry name" value="DNA helicase RuvA subunit, C-terminal domain"/>
    <property type="match status" value="1"/>
</dbReference>
<protein>
    <recommendedName>
        <fullName evidence="2">Nascent polypeptide-associated complex subunit alpha-like UBA domain-containing protein</fullName>
    </recommendedName>
</protein>
<dbReference type="GO" id="GO:0043066">
    <property type="term" value="P:negative regulation of apoptotic process"/>
    <property type="evidence" value="ECO:0007669"/>
    <property type="project" value="TreeGrafter"/>
</dbReference>
<dbReference type="PANTHER" id="PTHR31184:SF2">
    <property type="entry name" value="HUNTINGTIN-INTERACTING PROTEIN K"/>
    <property type="match status" value="1"/>
</dbReference>
<dbReference type="AlphaFoldDB" id="A0A1B6FID2"/>
<dbReference type="Pfam" id="PF19026">
    <property type="entry name" value="UBA_HYPK"/>
    <property type="match status" value="1"/>
</dbReference>
<dbReference type="CDD" id="cd14361">
    <property type="entry name" value="UBA_HYPK"/>
    <property type="match status" value="1"/>
</dbReference>
<evidence type="ECO:0000259" key="2">
    <source>
        <dbReference type="Pfam" id="PF19026"/>
    </source>
</evidence>
<feature type="compositionally biased region" description="Polar residues" evidence="1">
    <location>
        <begin position="1"/>
        <end position="10"/>
    </location>
</feature>
<sequence length="126" mass="13964">MADIHNTNGGSDELESNQTDEDLAQKKAARFDSATAGDLEKITDYAEEKEILSTDEFKGAMTIIGDRRNKEAAEKIAKEKDLLKVNIKKEDVDLIVEEMGISQNLAERTLREHCGNVVQALIALTE</sequence>